<keyword evidence="2" id="KW-1185">Reference proteome</keyword>
<evidence type="ECO:0008006" key="3">
    <source>
        <dbReference type="Google" id="ProtNLM"/>
    </source>
</evidence>
<dbReference type="SUPFAM" id="SSF49785">
    <property type="entry name" value="Galactose-binding domain-like"/>
    <property type="match status" value="1"/>
</dbReference>
<sequence length="65" mass="7144">MAGLGLDHEPWTNVVETLTLTPDWTTYTYTITTTGFGDDTSRVFFDMGAAVGQVQLDNVSVMVQQ</sequence>
<dbReference type="RefSeq" id="WP_272180238.1">
    <property type="nucleotide sequence ID" value="NZ_JAQOMS010000002.1"/>
</dbReference>
<dbReference type="Proteomes" id="UP001528411">
    <property type="component" value="Unassembled WGS sequence"/>
</dbReference>
<evidence type="ECO:0000313" key="1">
    <source>
        <dbReference type="EMBL" id="MDC2888651.1"/>
    </source>
</evidence>
<name>A0ABT5FDI5_9GAMM</name>
<dbReference type="InterPro" id="IPR008979">
    <property type="entry name" value="Galactose-bd-like_sf"/>
</dbReference>
<proteinExistence type="predicted"/>
<reference evidence="1 2" key="1">
    <citation type="submission" date="2023-01" db="EMBL/GenBank/DDBJ databases">
        <title>Psychrosphaera sp. nov., isolated from marine algae.</title>
        <authorList>
            <person name="Bayburt H."/>
            <person name="Choi B.J."/>
            <person name="Kim J.M."/>
            <person name="Choi D.G."/>
            <person name="Jeon C.O."/>
        </authorList>
    </citation>
    <scope>NUCLEOTIDE SEQUENCE [LARGE SCALE GENOMIC DNA]</scope>
    <source>
        <strain evidence="1 2">G1-22</strain>
    </source>
</reference>
<comment type="caution">
    <text evidence="1">The sequence shown here is derived from an EMBL/GenBank/DDBJ whole genome shotgun (WGS) entry which is preliminary data.</text>
</comment>
<dbReference type="Gene3D" id="2.60.120.260">
    <property type="entry name" value="Galactose-binding domain-like"/>
    <property type="match status" value="1"/>
</dbReference>
<gene>
    <name evidence="1" type="ORF">PN838_07615</name>
</gene>
<protein>
    <recommendedName>
        <fullName evidence="3">CBM-cenC domain-containing protein</fullName>
    </recommendedName>
</protein>
<evidence type="ECO:0000313" key="2">
    <source>
        <dbReference type="Proteomes" id="UP001528411"/>
    </source>
</evidence>
<organism evidence="1 2">
    <name type="scientific">Psychrosphaera algicola</name>
    <dbReference type="NCBI Taxonomy" id="3023714"/>
    <lineage>
        <taxon>Bacteria</taxon>
        <taxon>Pseudomonadati</taxon>
        <taxon>Pseudomonadota</taxon>
        <taxon>Gammaproteobacteria</taxon>
        <taxon>Alteromonadales</taxon>
        <taxon>Pseudoalteromonadaceae</taxon>
        <taxon>Psychrosphaera</taxon>
    </lineage>
</organism>
<dbReference type="EMBL" id="JAQOMS010000002">
    <property type="protein sequence ID" value="MDC2888651.1"/>
    <property type="molecule type" value="Genomic_DNA"/>
</dbReference>
<accession>A0ABT5FDI5</accession>